<organism evidence="1 2">
    <name type="scientific">Flavonifractor plautii</name>
    <name type="common">Fusobacterium plautii</name>
    <dbReference type="NCBI Taxonomy" id="292800"/>
    <lineage>
        <taxon>Bacteria</taxon>
        <taxon>Bacillati</taxon>
        <taxon>Bacillota</taxon>
        <taxon>Clostridia</taxon>
        <taxon>Eubacteriales</taxon>
        <taxon>Oscillospiraceae</taxon>
        <taxon>Flavonifractor</taxon>
    </lineage>
</organism>
<protein>
    <submittedName>
        <fullName evidence="1">Uncharacterized protein</fullName>
    </submittedName>
</protein>
<evidence type="ECO:0000313" key="2">
    <source>
        <dbReference type="Proteomes" id="UP000095746"/>
    </source>
</evidence>
<reference evidence="1 2" key="1">
    <citation type="submission" date="2015-09" db="EMBL/GenBank/DDBJ databases">
        <authorList>
            <consortium name="Pathogen Informatics"/>
        </authorList>
    </citation>
    <scope>NUCLEOTIDE SEQUENCE [LARGE SCALE GENOMIC DNA]</scope>
    <source>
        <strain evidence="1 2">2789STDY5608854</strain>
    </source>
</reference>
<accession>A0A174IH13</accession>
<dbReference type="Proteomes" id="UP000095746">
    <property type="component" value="Unassembled WGS sequence"/>
</dbReference>
<evidence type="ECO:0000313" key="1">
    <source>
        <dbReference type="EMBL" id="CUO84668.1"/>
    </source>
</evidence>
<gene>
    <name evidence="1" type="ORF">ERS852411_02264</name>
</gene>
<dbReference type="AlphaFoldDB" id="A0A174IH13"/>
<dbReference type="EMBL" id="CYZT01000186">
    <property type="protein sequence ID" value="CUO84668.1"/>
    <property type="molecule type" value="Genomic_DNA"/>
</dbReference>
<proteinExistence type="predicted"/>
<name>A0A174IH13_FLAPL</name>
<sequence>MPNSSLMPNMATMLRAMPVASWISWAAPLVMVCSTSSSATRPPMETVIWASSSSLVCRCLSSSGRWSV</sequence>